<dbReference type="PANTHER" id="PTHR40469">
    <property type="entry name" value="SECRETED GLYCOSYL HYDROLASE"/>
    <property type="match status" value="1"/>
</dbReference>
<dbReference type="Proteomes" id="UP000198661">
    <property type="component" value="Unassembled WGS sequence"/>
</dbReference>
<dbReference type="STRING" id="201973.SAMN04488025_11939"/>
<sequence length="217" mass="24281">MEKERALIFQGGWPGHRPEEVARMLERWLTDEGMEVEVADTLDCLLDREKLRDTDLVIPNWTMGRIGDEALKNLTEAVERGTGLAGLHGGMGDAFREATEFQYMVGGQFVAHPGGDSVAYRVRIADRSHPITEGLSDFDVVSELYYMHVDPAIRVLAETTAHNGAAMPVAWVKSHGEGRVFYCSLGHTPDVLRIEEVKTMVVRGMKWASRRGKERRG</sequence>
<dbReference type="OrthoDB" id="9785923at2"/>
<organism evidence="2 3">
    <name type="scientific">Planifilum fulgidum</name>
    <dbReference type="NCBI Taxonomy" id="201973"/>
    <lineage>
        <taxon>Bacteria</taxon>
        <taxon>Bacillati</taxon>
        <taxon>Bacillota</taxon>
        <taxon>Bacilli</taxon>
        <taxon>Bacillales</taxon>
        <taxon>Thermoactinomycetaceae</taxon>
        <taxon>Planifilum</taxon>
    </lineage>
</organism>
<keyword evidence="3" id="KW-1185">Reference proteome</keyword>
<name>A0A1I2PP17_9BACL</name>
<dbReference type="PANTHER" id="PTHR40469:SF2">
    <property type="entry name" value="GALACTOSE-BINDING DOMAIN-LIKE SUPERFAMILY PROTEIN"/>
    <property type="match status" value="1"/>
</dbReference>
<accession>A0A1I2PP17</accession>
<dbReference type="RefSeq" id="WP_092038983.1">
    <property type="nucleotide sequence ID" value="NZ_FOOK01000019.1"/>
</dbReference>
<dbReference type="Gene3D" id="3.40.50.880">
    <property type="match status" value="1"/>
</dbReference>
<feature type="domain" description="ThuA-like" evidence="1">
    <location>
        <begin position="5"/>
        <end position="208"/>
    </location>
</feature>
<protein>
    <recommendedName>
        <fullName evidence="1">ThuA-like domain-containing protein</fullName>
    </recommendedName>
</protein>
<evidence type="ECO:0000259" key="1">
    <source>
        <dbReference type="Pfam" id="PF06283"/>
    </source>
</evidence>
<dbReference type="InterPro" id="IPR029010">
    <property type="entry name" value="ThuA-like"/>
</dbReference>
<gene>
    <name evidence="2" type="ORF">SAMN04488025_11939</name>
</gene>
<reference evidence="2 3" key="1">
    <citation type="submission" date="2016-10" db="EMBL/GenBank/DDBJ databases">
        <authorList>
            <person name="de Groot N.N."/>
        </authorList>
    </citation>
    <scope>NUCLEOTIDE SEQUENCE [LARGE SCALE GENOMIC DNA]</scope>
    <source>
        <strain evidence="2 3">DSM 44945</strain>
    </source>
</reference>
<evidence type="ECO:0000313" key="3">
    <source>
        <dbReference type="Proteomes" id="UP000198661"/>
    </source>
</evidence>
<dbReference type="AlphaFoldDB" id="A0A1I2PP17"/>
<evidence type="ECO:0000313" key="2">
    <source>
        <dbReference type="EMBL" id="SFG17882.1"/>
    </source>
</evidence>
<dbReference type="SUPFAM" id="SSF52317">
    <property type="entry name" value="Class I glutamine amidotransferase-like"/>
    <property type="match status" value="1"/>
</dbReference>
<dbReference type="InterPro" id="IPR029062">
    <property type="entry name" value="Class_I_gatase-like"/>
</dbReference>
<proteinExistence type="predicted"/>
<dbReference type="EMBL" id="FOOK01000019">
    <property type="protein sequence ID" value="SFG17882.1"/>
    <property type="molecule type" value="Genomic_DNA"/>
</dbReference>
<dbReference type="Pfam" id="PF06283">
    <property type="entry name" value="ThuA"/>
    <property type="match status" value="1"/>
</dbReference>